<keyword evidence="2" id="KW-1185">Reference proteome</keyword>
<dbReference type="AlphaFoldDB" id="A0AAV9RFT2"/>
<proteinExistence type="predicted"/>
<name>A0AAV9RFT2_9TELE</name>
<organism evidence="1 2">
    <name type="scientific">Crenichthys baileyi</name>
    <name type="common">White River springfish</name>
    <dbReference type="NCBI Taxonomy" id="28760"/>
    <lineage>
        <taxon>Eukaryota</taxon>
        <taxon>Metazoa</taxon>
        <taxon>Chordata</taxon>
        <taxon>Craniata</taxon>
        <taxon>Vertebrata</taxon>
        <taxon>Euteleostomi</taxon>
        <taxon>Actinopterygii</taxon>
        <taxon>Neopterygii</taxon>
        <taxon>Teleostei</taxon>
        <taxon>Neoteleostei</taxon>
        <taxon>Acanthomorphata</taxon>
        <taxon>Ovalentaria</taxon>
        <taxon>Atherinomorphae</taxon>
        <taxon>Cyprinodontiformes</taxon>
        <taxon>Goodeidae</taxon>
        <taxon>Crenichthys</taxon>
    </lineage>
</organism>
<comment type="caution">
    <text evidence="1">The sequence shown here is derived from an EMBL/GenBank/DDBJ whole genome shotgun (WGS) entry which is preliminary data.</text>
</comment>
<evidence type="ECO:0000313" key="2">
    <source>
        <dbReference type="Proteomes" id="UP001311232"/>
    </source>
</evidence>
<dbReference type="Proteomes" id="UP001311232">
    <property type="component" value="Unassembled WGS sequence"/>
</dbReference>
<protein>
    <submittedName>
        <fullName evidence="1">Uncharacterized protein</fullName>
    </submittedName>
</protein>
<gene>
    <name evidence="1" type="ORF">CRENBAI_012400</name>
</gene>
<reference evidence="1 2" key="1">
    <citation type="submission" date="2021-06" db="EMBL/GenBank/DDBJ databases">
        <authorList>
            <person name="Palmer J.M."/>
        </authorList>
    </citation>
    <scope>NUCLEOTIDE SEQUENCE [LARGE SCALE GENOMIC DNA]</scope>
    <source>
        <strain evidence="1 2">MEX-2019</strain>
        <tissue evidence="1">Muscle</tissue>
    </source>
</reference>
<evidence type="ECO:0000313" key="1">
    <source>
        <dbReference type="EMBL" id="KAK5607759.1"/>
    </source>
</evidence>
<sequence>MVYNLTFYSKDDSAAAKQTPGSTIKYSIALKNHGLKTTKMLHHVPGVIILVDEKPDKLLEKSELSSLVWGLEQRLQIECIPSFNNRKKPTTTGQEHLKFETNEGPSISVFLKNCEINVSNRLQELASLK</sequence>
<accession>A0AAV9RFT2</accession>
<dbReference type="EMBL" id="JAHHUM010001966">
    <property type="protein sequence ID" value="KAK5607759.1"/>
    <property type="molecule type" value="Genomic_DNA"/>
</dbReference>